<dbReference type="PANTHER" id="PTHR42829">
    <property type="entry name" value="NADH-UBIQUINONE OXIDOREDUCTASE CHAIN 5"/>
    <property type="match status" value="1"/>
</dbReference>
<feature type="domain" description="NADH:ubiquinone/plastoquinone oxidoreductase chloroplast chain 5 C-terminal" evidence="14">
    <location>
        <begin position="38"/>
        <end position="120"/>
    </location>
</feature>
<proteinExistence type="inferred from homology"/>
<evidence type="ECO:0000256" key="3">
    <source>
        <dbReference type="ARBA" id="ARBA00022692"/>
    </source>
</evidence>
<keyword evidence="7" id="KW-1278">Translocase</keyword>
<comment type="subcellular location">
    <subcellularLocation>
        <location evidence="1">Membrane</location>
        <topology evidence="1">Multi-pass membrane protein</topology>
    </subcellularLocation>
</comment>
<dbReference type="GO" id="GO:0008137">
    <property type="term" value="F:NADH dehydrogenase (ubiquinone) activity"/>
    <property type="evidence" value="ECO:0007669"/>
    <property type="project" value="InterPro"/>
</dbReference>
<dbReference type="GO" id="GO:0048038">
    <property type="term" value="F:quinone binding"/>
    <property type="evidence" value="ECO:0007669"/>
    <property type="project" value="UniProtKB-KW"/>
</dbReference>
<keyword evidence="8 13" id="KW-1133">Transmembrane helix</keyword>
<evidence type="ECO:0000313" key="15">
    <source>
        <dbReference type="EMBL" id="EQD79674.1"/>
    </source>
</evidence>
<evidence type="ECO:0000256" key="11">
    <source>
        <dbReference type="ARBA" id="ARBA00047726"/>
    </source>
</evidence>
<keyword evidence="5" id="KW-0521">NADP</keyword>
<evidence type="ECO:0000256" key="4">
    <source>
        <dbReference type="ARBA" id="ARBA00022719"/>
    </source>
</evidence>
<organism evidence="15">
    <name type="scientific">mine drainage metagenome</name>
    <dbReference type="NCBI Taxonomy" id="410659"/>
    <lineage>
        <taxon>unclassified sequences</taxon>
        <taxon>metagenomes</taxon>
        <taxon>ecological metagenomes</taxon>
    </lineage>
</organism>
<evidence type="ECO:0000256" key="1">
    <source>
        <dbReference type="ARBA" id="ARBA00004141"/>
    </source>
</evidence>
<protein>
    <submittedName>
        <fullName evidence="15">Proton-translocating NADH-quinone oxidoreductase, chain L</fullName>
    </submittedName>
</protein>
<dbReference type="GO" id="GO:0015990">
    <property type="term" value="P:electron transport coupled proton transport"/>
    <property type="evidence" value="ECO:0007669"/>
    <property type="project" value="TreeGrafter"/>
</dbReference>
<reference evidence="15" key="1">
    <citation type="submission" date="2013-08" db="EMBL/GenBank/DDBJ databases">
        <authorList>
            <person name="Mendez C."/>
            <person name="Richter M."/>
            <person name="Ferrer M."/>
            <person name="Sanchez J."/>
        </authorList>
    </citation>
    <scope>NUCLEOTIDE SEQUENCE</scope>
</reference>
<evidence type="ECO:0000256" key="13">
    <source>
        <dbReference type="SAM" id="Phobius"/>
    </source>
</evidence>
<keyword evidence="9" id="KW-0520">NAD</keyword>
<dbReference type="InterPro" id="IPR003945">
    <property type="entry name" value="NU5C-like"/>
</dbReference>
<dbReference type="InterPro" id="IPR002128">
    <property type="entry name" value="NADH_UbQ_OxRdtase_chlpt_su5_C"/>
</dbReference>
<evidence type="ECO:0000256" key="7">
    <source>
        <dbReference type="ARBA" id="ARBA00022967"/>
    </source>
</evidence>
<dbReference type="PANTHER" id="PTHR42829:SF2">
    <property type="entry name" value="NADH-UBIQUINONE OXIDOREDUCTASE CHAIN 5"/>
    <property type="match status" value="1"/>
</dbReference>
<comment type="caution">
    <text evidence="15">The sequence shown here is derived from an EMBL/GenBank/DDBJ whole genome shotgun (WGS) entry which is preliminary data.</text>
</comment>
<evidence type="ECO:0000256" key="2">
    <source>
        <dbReference type="ARBA" id="ARBA00008200"/>
    </source>
</evidence>
<evidence type="ECO:0000259" key="14">
    <source>
        <dbReference type="Pfam" id="PF01010"/>
    </source>
</evidence>
<sequence>WALGAVTAILTAYYIGRGFTLTFLGKSRWEDNGDDNSPHHAPHESPNVMLIPLYILSVCVILGGFINLPFHPNFAFLSHWLVPVLVPVHTAAVGVGGEWALSLGDVVLALAGIWLALHFWRVLSDRPVLEPRFLQLGWYVDKFYDRAIANTGTEFGNQMTSK</sequence>
<dbReference type="GO" id="GO:0003954">
    <property type="term" value="F:NADH dehydrogenase activity"/>
    <property type="evidence" value="ECO:0007669"/>
    <property type="project" value="TreeGrafter"/>
</dbReference>
<comment type="catalytic activity">
    <reaction evidence="11">
        <text>a plastoquinone + NADPH + (n+1) H(+)(in) = a plastoquinol + NADP(+) + n H(+)(out)</text>
        <dbReference type="Rhea" id="RHEA:42612"/>
        <dbReference type="Rhea" id="RHEA-COMP:9561"/>
        <dbReference type="Rhea" id="RHEA-COMP:9562"/>
        <dbReference type="ChEBI" id="CHEBI:15378"/>
        <dbReference type="ChEBI" id="CHEBI:17757"/>
        <dbReference type="ChEBI" id="CHEBI:57783"/>
        <dbReference type="ChEBI" id="CHEBI:58349"/>
        <dbReference type="ChEBI" id="CHEBI:62192"/>
    </reaction>
</comment>
<evidence type="ECO:0000256" key="5">
    <source>
        <dbReference type="ARBA" id="ARBA00022857"/>
    </source>
</evidence>
<feature type="transmembrane region" description="Helical" evidence="13">
    <location>
        <begin position="48"/>
        <end position="68"/>
    </location>
</feature>
<dbReference type="AlphaFoldDB" id="T1DE68"/>
<reference evidence="15" key="2">
    <citation type="journal article" date="2014" name="ISME J.">
        <title>Microbial stratification in low pH oxic and suboxic macroscopic growths along an acid mine drainage.</title>
        <authorList>
            <person name="Mendez-Garcia C."/>
            <person name="Mesa V."/>
            <person name="Sprenger R.R."/>
            <person name="Richter M."/>
            <person name="Diez M.S."/>
            <person name="Solano J."/>
            <person name="Bargiela R."/>
            <person name="Golyshina O.V."/>
            <person name="Manteca A."/>
            <person name="Ramos J.L."/>
            <person name="Gallego J.R."/>
            <person name="Llorente I."/>
            <person name="Martins Dos Santos V.A."/>
            <person name="Jensen O.N."/>
            <person name="Pelaez A.I."/>
            <person name="Sanchez J."/>
            <person name="Ferrer M."/>
        </authorList>
    </citation>
    <scope>NUCLEOTIDE SEQUENCE</scope>
</reference>
<comment type="catalytic activity">
    <reaction evidence="12">
        <text>a plastoquinone + NADH + (n+1) H(+)(in) = a plastoquinol + NAD(+) + n H(+)(out)</text>
        <dbReference type="Rhea" id="RHEA:42608"/>
        <dbReference type="Rhea" id="RHEA-COMP:9561"/>
        <dbReference type="Rhea" id="RHEA-COMP:9562"/>
        <dbReference type="ChEBI" id="CHEBI:15378"/>
        <dbReference type="ChEBI" id="CHEBI:17757"/>
        <dbReference type="ChEBI" id="CHEBI:57540"/>
        <dbReference type="ChEBI" id="CHEBI:57945"/>
        <dbReference type="ChEBI" id="CHEBI:62192"/>
    </reaction>
</comment>
<evidence type="ECO:0000256" key="6">
    <source>
        <dbReference type="ARBA" id="ARBA00022957"/>
    </source>
</evidence>
<gene>
    <name evidence="15" type="ORF">B1B_00086</name>
</gene>
<dbReference type="GO" id="GO:0042773">
    <property type="term" value="P:ATP synthesis coupled electron transport"/>
    <property type="evidence" value="ECO:0007669"/>
    <property type="project" value="InterPro"/>
</dbReference>
<keyword evidence="4" id="KW-0874">Quinone</keyword>
<comment type="similarity">
    <text evidence="2">Belongs to the complex I subunit 5 family.</text>
</comment>
<evidence type="ECO:0000256" key="10">
    <source>
        <dbReference type="ARBA" id="ARBA00023136"/>
    </source>
</evidence>
<dbReference type="GO" id="GO:0016020">
    <property type="term" value="C:membrane"/>
    <property type="evidence" value="ECO:0007669"/>
    <property type="project" value="UniProtKB-SubCell"/>
</dbReference>
<name>T1DE68_9ZZZZ</name>
<feature type="transmembrane region" description="Helical" evidence="13">
    <location>
        <begin position="80"/>
        <end position="100"/>
    </location>
</feature>
<keyword evidence="10 13" id="KW-0472">Membrane</keyword>
<feature type="non-terminal residue" evidence="15">
    <location>
        <position position="1"/>
    </location>
</feature>
<keyword evidence="3 13" id="KW-0812">Transmembrane</keyword>
<evidence type="ECO:0000256" key="9">
    <source>
        <dbReference type="ARBA" id="ARBA00023027"/>
    </source>
</evidence>
<keyword evidence="6" id="KW-0618">Plastoquinone</keyword>
<dbReference type="Pfam" id="PF01010">
    <property type="entry name" value="Proton_antipo_C"/>
    <property type="match status" value="1"/>
</dbReference>
<evidence type="ECO:0000256" key="8">
    <source>
        <dbReference type="ARBA" id="ARBA00022989"/>
    </source>
</evidence>
<dbReference type="EMBL" id="AUZY01000067">
    <property type="protein sequence ID" value="EQD79674.1"/>
    <property type="molecule type" value="Genomic_DNA"/>
</dbReference>
<evidence type="ECO:0000256" key="12">
    <source>
        <dbReference type="ARBA" id="ARBA00048026"/>
    </source>
</evidence>
<feature type="transmembrane region" description="Helical" evidence="13">
    <location>
        <begin position="106"/>
        <end position="123"/>
    </location>
</feature>
<accession>T1DE68</accession>
<feature type="non-terminal residue" evidence="15">
    <location>
        <position position="162"/>
    </location>
</feature>